<dbReference type="SUPFAM" id="SSF53474">
    <property type="entry name" value="alpha/beta-Hydrolases"/>
    <property type="match status" value="1"/>
</dbReference>
<proteinExistence type="inferred from homology"/>
<keyword evidence="3" id="KW-0843">Virulence</keyword>
<reference evidence="6 7" key="1">
    <citation type="journal article" date="2013" name="PLoS Genet.">
        <title>Comparative genome structure, secondary metabolite, and effector coding capacity across Cochliobolus pathogens.</title>
        <authorList>
            <person name="Condon B.J."/>
            <person name="Leng Y."/>
            <person name="Wu D."/>
            <person name="Bushley K.E."/>
            <person name="Ohm R.A."/>
            <person name="Otillar R."/>
            <person name="Martin J."/>
            <person name="Schackwitz W."/>
            <person name="Grimwood J."/>
            <person name="MohdZainudin N."/>
            <person name="Xue C."/>
            <person name="Wang R."/>
            <person name="Manning V.A."/>
            <person name="Dhillon B."/>
            <person name="Tu Z.J."/>
            <person name="Steffenson B.J."/>
            <person name="Salamov A."/>
            <person name="Sun H."/>
            <person name="Lowry S."/>
            <person name="LaButti K."/>
            <person name="Han J."/>
            <person name="Copeland A."/>
            <person name="Lindquist E."/>
            <person name="Barry K."/>
            <person name="Schmutz J."/>
            <person name="Baker S.E."/>
            <person name="Ciuffetti L.M."/>
            <person name="Grigoriev I.V."/>
            <person name="Zhong S."/>
            <person name="Turgeon B.G."/>
        </authorList>
    </citation>
    <scope>NUCLEOTIDE SEQUENCE [LARGE SCALE GENOMIC DNA]</scope>
    <source>
        <strain evidence="6 7">FI3</strain>
    </source>
</reference>
<feature type="domain" description="AB hydrolase-1" evidence="5">
    <location>
        <begin position="37"/>
        <end position="167"/>
    </location>
</feature>
<dbReference type="Gene3D" id="3.40.50.1820">
    <property type="entry name" value="alpha/beta hydrolase"/>
    <property type="match status" value="1"/>
</dbReference>
<dbReference type="GO" id="GO:0005777">
    <property type="term" value="C:peroxisome"/>
    <property type="evidence" value="ECO:0007669"/>
    <property type="project" value="UniProtKB-SubCell"/>
</dbReference>
<dbReference type="RefSeq" id="XP_014555515.1">
    <property type="nucleotide sequence ID" value="XM_014700029.1"/>
</dbReference>
<dbReference type="HOGENOM" id="CLU_020336_50_3_1"/>
<dbReference type="InterPro" id="IPR050266">
    <property type="entry name" value="AB_hydrolase_sf"/>
</dbReference>
<gene>
    <name evidence="6" type="ORF">COCVIDRAFT_102098</name>
</gene>
<dbReference type="OrthoDB" id="8119704at2759"/>
<keyword evidence="7" id="KW-1185">Reference proteome</keyword>
<evidence type="ECO:0000256" key="4">
    <source>
        <dbReference type="ARBA" id="ARBA00023140"/>
    </source>
</evidence>
<evidence type="ECO:0000313" key="7">
    <source>
        <dbReference type="Proteomes" id="UP000054337"/>
    </source>
</evidence>
<name>W7EJF4_BIPV3</name>
<evidence type="ECO:0000259" key="5">
    <source>
        <dbReference type="Pfam" id="PF00561"/>
    </source>
</evidence>
<dbReference type="GO" id="GO:0016020">
    <property type="term" value="C:membrane"/>
    <property type="evidence" value="ECO:0007669"/>
    <property type="project" value="TreeGrafter"/>
</dbReference>
<dbReference type="PANTHER" id="PTHR43798:SF33">
    <property type="entry name" value="HYDROLASE, PUTATIVE (AFU_ORTHOLOGUE AFUA_2G14860)-RELATED"/>
    <property type="match status" value="1"/>
</dbReference>
<organism evidence="6 7">
    <name type="scientific">Bipolaris victoriae (strain FI3)</name>
    <name type="common">Victoria blight of oats agent</name>
    <name type="synonym">Cochliobolus victoriae</name>
    <dbReference type="NCBI Taxonomy" id="930091"/>
    <lineage>
        <taxon>Eukaryota</taxon>
        <taxon>Fungi</taxon>
        <taxon>Dikarya</taxon>
        <taxon>Ascomycota</taxon>
        <taxon>Pezizomycotina</taxon>
        <taxon>Dothideomycetes</taxon>
        <taxon>Pleosporomycetidae</taxon>
        <taxon>Pleosporales</taxon>
        <taxon>Pleosporineae</taxon>
        <taxon>Pleosporaceae</taxon>
        <taxon>Bipolaris</taxon>
    </lineage>
</organism>
<sequence>MTLEHSSSGRTYILHANGQKSHYVLNDFTDPWKPHETILIQHGFGRHSAFWYHWIPALSRHYRVVRRDLRGHGYSSYPGQKQTDYVYNVDTIIGEIIDTLDQLGLQKVHFLGESTSGILGEILAARHPERLLSLTVCSSPTHLPPPALQMFAFGHKDWPTACRQLGARGWTEALARVPGTIPISDSEYLPWYLGQVEVSDGEGLAQYAEFLSTLDARPWLERIKVSTLILSPTHSAAIKVEDMKALRDTIPGSQLVPISEPGHEIYVTAAEECQQAFLGFLEGLKKKNHIAKLS</sequence>
<dbReference type="GO" id="GO:0047372">
    <property type="term" value="F:monoacylglycerol lipase activity"/>
    <property type="evidence" value="ECO:0007669"/>
    <property type="project" value="TreeGrafter"/>
</dbReference>
<dbReference type="GeneID" id="26248327"/>
<accession>W7EJF4</accession>
<dbReference type="Proteomes" id="UP000054337">
    <property type="component" value="Unassembled WGS sequence"/>
</dbReference>
<comment type="similarity">
    <text evidence="2">Belongs to the AB hydrolase superfamily. AKT2 hydrolase family.</text>
</comment>
<dbReference type="InterPro" id="IPR000073">
    <property type="entry name" value="AB_hydrolase_1"/>
</dbReference>
<dbReference type="InterPro" id="IPR029058">
    <property type="entry name" value="AB_hydrolase_fold"/>
</dbReference>
<dbReference type="EMBL" id="KI968745">
    <property type="protein sequence ID" value="EUN25930.1"/>
    <property type="molecule type" value="Genomic_DNA"/>
</dbReference>
<evidence type="ECO:0000256" key="1">
    <source>
        <dbReference type="ARBA" id="ARBA00004275"/>
    </source>
</evidence>
<evidence type="ECO:0000313" key="6">
    <source>
        <dbReference type="EMBL" id="EUN25930.1"/>
    </source>
</evidence>
<keyword evidence="4" id="KW-0576">Peroxisome</keyword>
<dbReference type="Pfam" id="PF00561">
    <property type="entry name" value="Abhydrolase_1"/>
    <property type="match status" value="1"/>
</dbReference>
<protein>
    <recommendedName>
        <fullName evidence="5">AB hydrolase-1 domain-containing protein</fullName>
    </recommendedName>
</protein>
<dbReference type="PANTHER" id="PTHR43798">
    <property type="entry name" value="MONOACYLGLYCEROL LIPASE"/>
    <property type="match status" value="1"/>
</dbReference>
<comment type="subcellular location">
    <subcellularLocation>
        <location evidence="1">Peroxisome</location>
    </subcellularLocation>
</comment>
<dbReference type="AlphaFoldDB" id="W7EJF4"/>
<evidence type="ECO:0000256" key="2">
    <source>
        <dbReference type="ARBA" id="ARBA00005668"/>
    </source>
</evidence>
<dbReference type="GO" id="GO:0046464">
    <property type="term" value="P:acylglycerol catabolic process"/>
    <property type="evidence" value="ECO:0007669"/>
    <property type="project" value="TreeGrafter"/>
</dbReference>
<evidence type="ECO:0000256" key="3">
    <source>
        <dbReference type="ARBA" id="ARBA00023026"/>
    </source>
</evidence>